<proteinExistence type="predicted"/>
<protein>
    <submittedName>
        <fullName evidence="1">Uncharacterized protein</fullName>
    </submittedName>
</protein>
<dbReference type="EMBL" id="GGEC01093404">
    <property type="protein sequence ID" value="MBX73888.1"/>
    <property type="molecule type" value="Transcribed_RNA"/>
</dbReference>
<name>A0A2P2R3U4_RHIMU</name>
<dbReference type="AlphaFoldDB" id="A0A2P2R3U4"/>
<accession>A0A2P2R3U4</accession>
<sequence length="42" mass="5186">MNESCFGSTEIIFDLILVDRMLLILRKRANNYFWHIYYIPYL</sequence>
<organism evidence="1">
    <name type="scientific">Rhizophora mucronata</name>
    <name type="common">Asiatic mangrove</name>
    <dbReference type="NCBI Taxonomy" id="61149"/>
    <lineage>
        <taxon>Eukaryota</taxon>
        <taxon>Viridiplantae</taxon>
        <taxon>Streptophyta</taxon>
        <taxon>Embryophyta</taxon>
        <taxon>Tracheophyta</taxon>
        <taxon>Spermatophyta</taxon>
        <taxon>Magnoliopsida</taxon>
        <taxon>eudicotyledons</taxon>
        <taxon>Gunneridae</taxon>
        <taxon>Pentapetalae</taxon>
        <taxon>rosids</taxon>
        <taxon>fabids</taxon>
        <taxon>Malpighiales</taxon>
        <taxon>Rhizophoraceae</taxon>
        <taxon>Rhizophora</taxon>
    </lineage>
</organism>
<evidence type="ECO:0000313" key="1">
    <source>
        <dbReference type="EMBL" id="MBX73888.1"/>
    </source>
</evidence>
<reference evidence="1" key="1">
    <citation type="submission" date="2018-02" db="EMBL/GenBank/DDBJ databases">
        <title>Rhizophora mucronata_Transcriptome.</title>
        <authorList>
            <person name="Meera S.P."/>
            <person name="Sreeshan A."/>
            <person name="Augustine A."/>
        </authorList>
    </citation>
    <scope>NUCLEOTIDE SEQUENCE</scope>
    <source>
        <tissue evidence="1">Leaf</tissue>
    </source>
</reference>